<dbReference type="InterPro" id="IPR039420">
    <property type="entry name" value="WalR-like"/>
</dbReference>
<organism evidence="9 10">
    <name type="scientific">Geopseudomonas guangdongensis</name>
    <dbReference type="NCBI Taxonomy" id="1245526"/>
    <lineage>
        <taxon>Bacteria</taxon>
        <taxon>Pseudomonadati</taxon>
        <taxon>Pseudomonadota</taxon>
        <taxon>Gammaproteobacteria</taxon>
        <taxon>Pseudomonadales</taxon>
        <taxon>Pseudomonadaceae</taxon>
        <taxon>Geopseudomonas</taxon>
    </lineage>
</organism>
<dbReference type="GO" id="GO:0003700">
    <property type="term" value="F:DNA-binding transcription factor activity"/>
    <property type="evidence" value="ECO:0007669"/>
    <property type="project" value="InterPro"/>
</dbReference>
<evidence type="ECO:0000256" key="2">
    <source>
        <dbReference type="ARBA" id="ARBA00023012"/>
    </source>
</evidence>
<dbReference type="PANTHER" id="PTHR48111">
    <property type="entry name" value="REGULATOR OF RPOS"/>
    <property type="match status" value="1"/>
</dbReference>
<dbReference type="OrthoDB" id="8874570at2"/>
<dbReference type="GO" id="GO:0000976">
    <property type="term" value="F:transcription cis-regulatory region binding"/>
    <property type="evidence" value="ECO:0007669"/>
    <property type="project" value="TreeGrafter"/>
</dbReference>
<dbReference type="GO" id="GO:0000156">
    <property type="term" value="F:phosphorelay response regulator activity"/>
    <property type="evidence" value="ECO:0007669"/>
    <property type="project" value="TreeGrafter"/>
</dbReference>
<dbReference type="SMART" id="SM00342">
    <property type="entry name" value="HTH_ARAC"/>
    <property type="match status" value="1"/>
</dbReference>
<dbReference type="SUPFAM" id="SSF52172">
    <property type="entry name" value="CheY-like"/>
    <property type="match status" value="1"/>
</dbReference>
<evidence type="ECO:0000256" key="4">
    <source>
        <dbReference type="ARBA" id="ARBA00023125"/>
    </source>
</evidence>
<evidence type="ECO:0000259" key="7">
    <source>
        <dbReference type="PROSITE" id="PS01124"/>
    </source>
</evidence>
<dbReference type="InterPro" id="IPR018060">
    <property type="entry name" value="HTH_AraC"/>
</dbReference>
<name>A0A1H2GFF2_9GAMM</name>
<dbReference type="PANTHER" id="PTHR48111:SF1">
    <property type="entry name" value="TWO-COMPONENT RESPONSE REGULATOR ORR33"/>
    <property type="match status" value="1"/>
</dbReference>
<reference evidence="10" key="1">
    <citation type="submission" date="2016-10" db="EMBL/GenBank/DDBJ databases">
        <authorList>
            <person name="Varghese N."/>
            <person name="Submissions S."/>
        </authorList>
    </citation>
    <scope>NUCLEOTIDE SEQUENCE [LARGE SCALE GENOMIC DNA]</scope>
    <source>
        <strain evidence="10">CCTCC 2012022</strain>
    </source>
</reference>
<dbReference type="InterPro" id="IPR001789">
    <property type="entry name" value="Sig_transdc_resp-reg_receiver"/>
</dbReference>
<dbReference type="Proteomes" id="UP000243063">
    <property type="component" value="Chromosome I"/>
</dbReference>
<keyword evidence="4" id="KW-0238">DNA-binding</keyword>
<keyword evidence="10" id="KW-1185">Reference proteome</keyword>
<dbReference type="AlphaFoldDB" id="A0A1H2GFF2"/>
<dbReference type="Gene3D" id="1.10.10.60">
    <property type="entry name" value="Homeodomain-like"/>
    <property type="match status" value="1"/>
</dbReference>
<keyword evidence="2" id="KW-0902">Two-component regulatory system</keyword>
<dbReference type="GO" id="GO:0009893">
    <property type="term" value="P:positive regulation of metabolic process"/>
    <property type="evidence" value="ECO:0007669"/>
    <property type="project" value="UniProtKB-ARBA"/>
</dbReference>
<evidence type="ECO:0000313" key="9">
    <source>
        <dbReference type="EMBL" id="SDU18254.1"/>
    </source>
</evidence>
<feature type="domain" description="Response regulatory" evidence="8">
    <location>
        <begin position="17"/>
        <end position="133"/>
    </location>
</feature>
<dbReference type="STRING" id="1245526.SAMN05216580_1755"/>
<proteinExistence type="predicted"/>
<dbReference type="SMART" id="SM00448">
    <property type="entry name" value="REC"/>
    <property type="match status" value="1"/>
</dbReference>
<feature type="domain" description="HTH araC/xylS-type" evidence="7">
    <location>
        <begin position="161"/>
        <end position="259"/>
    </location>
</feature>
<evidence type="ECO:0000256" key="6">
    <source>
        <dbReference type="PROSITE-ProRule" id="PRU00169"/>
    </source>
</evidence>
<dbReference type="EMBL" id="LT629780">
    <property type="protein sequence ID" value="SDU18254.1"/>
    <property type="molecule type" value="Genomic_DNA"/>
</dbReference>
<sequence>MTTNHPLLGSHELHDRHILIVEDADVDRMLLEAYLRQKGAIVHLATNGLEGIRKAQTIRPDMILMDVRMPVCDGLSACRQLQADARTSDIPVIFLSGAVMPDERLEGLLAGAVDYVTKPFNFEEVRIRLSMHLRARRPAAAAPEASEPAPGASNLDSILFQSARQHLLRNLAETPNLECLARLVSTNPKRLNEAFKHCVGATVFTYLREERMRQARALLSDTTREVQTIALELGFTSGANFATAFKERFGVTPLQFRQNRADCPAD</sequence>
<evidence type="ECO:0000256" key="5">
    <source>
        <dbReference type="ARBA" id="ARBA00023163"/>
    </source>
</evidence>
<evidence type="ECO:0000313" key="10">
    <source>
        <dbReference type="Proteomes" id="UP000243063"/>
    </source>
</evidence>
<gene>
    <name evidence="9" type="ORF">SAMN05216580_1755</name>
</gene>
<dbReference type="PROSITE" id="PS01124">
    <property type="entry name" value="HTH_ARAC_FAMILY_2"/>
    <property type="match status" value="1"/>
</dbReference>
<evidence type="ECO:0000256" key="1">
    <source>
        <dbReference type="ARBA" id="ARBA00022553"/>
    </source>
</evidence>
<feature type="modified residue" description="4-aspartylphosphate" evidence="6">
    <location>
        <position position="66"/>
    </location>
</feature>
<dbReference type="InterPro" id="IPR020449">
    <property type="entry name" value="Tscrpt_reg_AraC-type_HTH"/>
</dbReference>
<dbReference type="Pfam" id="PF12833">
    <property type="entry name" value="HTH_18"/>
    <property type="match status" value="1"/>
</dbReference>
<evidence type="ECO:0000259" key="8">
    <source>
        <dbReference type="PROSITE" id="PS50110"/>
    </source>
</evidence>
<accession>A0A1H2GFF2</accession>
<dbReference type="Pfam" id="PF00072">
    <property type="entry name" value="Response_reg"/>
    <property type="match status" value="1"/>
</dbReference>
<dbReference type="GO" id="GO:0005829">
    <property type="term" value="C:cytosol"/>
    <property type="evidence" value="ECO:0007669"/>
    <property type="project" value="TreeGrafter"/>
</dbReference>
<keyword evidence="5" id="KW-0804">Transcription</keyword>
<protein>
    <submittedName>
        <fullName evidence="9">Helix-turn-helix domain-containing protein</fullName>
    </submittedName>
</protein>
<dbReference type="InterPro" id="IPR018062">
    <property type="entry name" value="HTH_AraC-typ_CS"/>
</dbReference>
<dbReference type="SUPFAM" id="SSF46689">
    <property type="entry name" value="Homeodomain-like"/>
    <property type="match status" value="1"/>
</dbReference>
<dbReference type="RefSeq" id="WP_090213681.1">
    <property type="nucleotide sequence ID" value="NZ_LT629780.1"/>
</dbReference>
<keyword evidence="3" id="KW-0805">Transcription regulation</keyword>
<evidence type="ECO:0000256" key="3">
    <source>
        <dbReference type="ARBA" id="ARBA00023015"/>
    </source>
</evidence>
<keyword evidence="1 6" id="KW-0597">Phosphoprotein</keyword>
<dbReference type="PROSITE" id="PS00041">
    <property type="entry name" value="HTH_ARAC_FAMILY_1"/>
    <property type="match status" value="1"/>
</dbReference>
<dbReference type="InterPro" id="IPR011006">
    <property type="entry name" value="CheY-like_superfamily"/>
</dbReference>
<dbReference type="InterPro" id="IPR009057">
    <property type="entry name" value="Homeodomain-like_sf"/>
</dbReference>
<dbReference type="Gene3D" id="3.40.50.2300">
    <property type="match status" value="1"/>
</dbReference>
<dbReference type="GO" id="GO:0032993">
    <property type="term" value="C:protein-DNA complex"/>
    <property type="evidence" value="ECO:0007669"/>
    <property type="project" value="TreeGrafter"/>
</dbReference>
<dbReference type="PROSITE" id="PS50110">
    <property type="entry name" value="RESPONSE_REGULATORY"/>
    <property type="match status" value="1"/>
</dbReference>
<dbReference type="PRINTS" id="PR00032">
    <property type="entry name" value="HTHARAC"/>
</dbReference>